<name>A0A2M7W356_9BACT</name>
<keyword evidence="1" id="KW-0812">Transmembrane</keyword>
<keyword evidence="1" id="KW-0472">Membrane</keyword>
<feature type="transmembrane region" description="Helical" evidence="1">
    <location>
        <begin position="6"/>
        <end position="25"/>
    </location>
</feature>
<keyword evidence="1" id="KW-1133">Transmembrane helix</keyword>
<evidence type="ECO:0000313" key="3">
    <source>
        <dbReference type="Proteomes" id="UP000228952"/>
    </source>
</evidence>
<accession>A0A2M7W356</accession>
<dbReference type="AlphaFoldDB" id="A0A2M7W356"/>
<dbReference type="EMBL" id="PFQB01000009">
    <property type="protein sequence ID" value="PJA15742.1"/>
    <property type="molecule type" value="Genomic_DNA"/>
</dbReference>
<dbReference type="Proteomes" id="UP000228952">
    <property type="component" value="Unassembled WGS sequence"/>
</dbReference>
<comment type="caution">
    <text evidence="2">The sequence shown here is derived from an EMBL/GenBank/DDBJ whole genome shotgun (WGS) entry which is preliminary data.</text>
</comment>
<proteinExistence type="predicted"/>
<protein>
    <submittedName>
        <fullName evidence="2">Uncharacterized protein</fullName>
    </submittedName>
</protein>
<gene>
    <name evidence="2" type="ORF">COX64_00300</name>
</gene>
<evidence type="ECO:0000313" key="2">
    <source>
        <dbReference type="EMBL" id="PJA15742.1"/>
    </source>
</evidence>
<organism evidence="2 3">
    <name type="scientific">Candidatus Dojkabacteria bacterium CG_4_10_14_0_2_um_filter_Dojkabacteria_WS6_41_15</name>
    <dbReference type="NCBI Taxonomy" id="2014249"/>
    <lineage>
        <taxon>Bacteria</taxon>
        <taxon>Candidatus Dojkabacteria</taxon>
    </lineage>
</organism>
<sequence length="189" mass="20863">MDIKKIPLVIVILIFVAFASIYLLINKGYFVPRQPFANDKVYFDTNSSADSIVGVKKTDYCSYVSEDEITKIVGDAVVSRSRSADKICLYSNFDNVSSKLVIVVTRVVITATKKEAAEELTLWRKDAQGKDSVVSDAVGDVDAAFWSPQLLQLAYVKDKNFVIVSTIVPKLADSETMSVLVAKKVLARL</sequence>
<evidence type="ECO:0000256" key="1">
    <source>
        <dbReference type="SAM" id="Phobius"/>
    </source>
</evidence>
<reference evidence="3" key="1">
    <citation type="submission" date="2017-09" db="EMBL/GenBank/DDBJ databases">
        <title>Depth-based differentiation of microbial function through sediment-hosted aquifers and enrichment of novel symbionts in the deep terrestrial subsurface.</title>
        <authorList>
            <person name="Probst A.J."/>
            <person name="Ladd B."/>
            <person name="Jarett J.K."/>
            <person name="Geller-Mcgrath D.E."/>
            <person name="Sieber C.M.K."/>
            <person name="Emerson J.B."/>
            <person name="Anantharaman K."/>
            <person name="Thomas B.C."/>
            <person name="Malmstrom R."/>
            <person name="Stieglmeier M."/>
            <person name="Klingl A."/>
            <person name="Woyke T."/>
            <person name="Ryan C.M."/>
            <person name="Banfield J.F."/>
        </authorList>
    </citation>
    <scope>NUCLEOTIDE SEQUENCE [LARGE SCALE GENOMIC DNA]</scope>
</reference>